<name>A0AAW7JUE9_9BACT</name>
<dbReference type="Gene3D" id="1.25.40.10">
    <property type="entry name" value="Tetratricopeptide repeat domain"/>
    <property type="match status" value="1"/>
</dbReference>
<keyword evidence="4" id="KW-1185">Reference proteome</keyword>
<dbReference type="InterPro" id="IPR011990">
    <property type="entry name" value="TPR-like_helical_dom_sf"/>
</dbReference>
<dbReference type="SMART" id="SM00028">
    <property type="entry name" value="TPR"/>
    <property type="match status" value="1"/>
</dbReference>
<feature type="repeat" description="TPR" evidence="1">
    <location>
        <begin position="3"/>
        <end position="36"/>
    </location>
</feature>
<accession>A0AAW7JUE9</accession>
<dbReference type="PROSITE" id="PS50005">
    <property type="entry name" value="TPR"/>
    <property type="match status" value="1"/>
</dbReference>
<gene>
    <name evidence="2" type="ORF">QVN81_03170</name>
    <name evidence="3" type="ORF">QVN84_03430</name>
</gene>
<dbReference type="Proteomes" id="UP001168478">
    <property type="component" value="Unassembled WGS sequence"/>
</dbReference>
<dbReference type="RefSeq" id="WP_021993204.1">
    <property type="nucleotide sequence ID" value="NZ_CAUWBX010000065.1"/>
</dbReference>
<evidence type="ECO:0000313" key="5">
    <source>
        <dbReference type="Proteomes" id="UP001168478"/>
    </source>
</evidence>
<dbReference type="EMBL" id="JAUEIE010000002">
    <property type="protein sequence ID" value="MDN0022026.1"/>
    <property type="molecule type" value="Genomic_DNA"/>
</dbReference>
<organism evidence="3 5">
    <name type="scientific">Leyella lascolaii</name>
    <dbReference type="NCBI Taxonomy" id="1776379"/>
    <lineage>
        <taxon>Bacteria</taxon>
        <taxon>Pseudomonadati</taxon>
        <taxon>Bacteroidota</taxon>
        <taxon>Bacteroidia</taxon>
        <taxon>Bacteroidales</taxon>
        <taxon>Prevotellaceae</taxon>
        <taxon>Leyella</taxon>
    </lineage>
</organism>
<evidence type="ECO:0000313" key="3">
    <source>
        <dbReference type="EMBL" id="MDN0024581.1"/>
    </source>
</evidence>
<reference evidence="3" key="2">
    <citation type="submission" date="2023-08" db="EMBL/GenBank/DDBJ databases">
        <title>Identification and characterization of horizontal gene transfer across gut microbiota members of farm animals based on homology search.</title>
        <authorList>
            <person name="Schwarzerova J."/>
            <person name="Nykrynova M."/>
            <person name="Jureckova K."/>
            <person name="Cejkova D."/>
            <person name="Rychlik I."/>
        </authorList>
    </citation>
    <scope>NUCLEOTIDE SEQUENCE</scope>
    <source>
        <strain evidence="3">ET15</strain>
        <strain evidence="2">ET37</strain>
    </source>
</reference>
<keyword evidence="1" id="KW-0802">TPR repeat</keyword>
<evidence type="ECO:0000313" key="4">
    <source>
        <dbReference type="Proteomes" id="UP001167831"/>
    </source>
</evidence>
<dbReference type="Pfam" id="PF00515">
    <property type="entry name" value="TPR_1"/>
    <property type="match status" value="1"/>
</dbReference>
<dbReference type="Proteomes" id="UP001167831">
    <property type="component" value="Unassembled WGS sequence"/>
</dbReference>
<evidence type="ECO:0000256" key="1">
    <source>
        <dbReference type="PROSITE-ProRule" id="PRU00339"/>
    </source>
</evidence>
<protein>
    <submittedName>
        <fullName evidence="3">Tetratricopeptide repeat protein</fullName>
    </submittedName>
</protein>
<evidence type="ECO:0000313" key="2">
    <source>
        <dbReference type="EMBL" id="MDN0022026.1"/>
    </source>
</evidence>
<proteinExistence type="predicted"/>
<dbReference type="SUPFAM" id="SSF48452">
    <property type="entry name" value="TPR-like"/>
    <property type="match status" value="1"/>
</dbReference>
<dbReference type="EMBL" id="JAUEIF010000002">
    <property type="protein sequence ID" value="MDN0024581.1"/>
    <property type="molecule type" value="Genomic_DNA"/>
</dbReference>
<dbReference type="PROSITE" id="PS50293">
    <property type="entry name" value="TPR_REGION"/>
    <property type="match status" value="1"/>
</dbReference>
<dbReference type="InterPro" id="IPR019734">
    <property type="entry name" value="TPR_rpt"/>
</dbReference>
<comment type="caution">
    <text evidence="3">The sequence shown here is derived from an EMBL/GenBank/DDBJ whole genome shotgun (WGS) entry which is preliminary data.</text>
</comment>
<reference evidence="3" key="1">
    <citation type="submission" date="2023-06" db="EMBL/GenBank/DDBJ databases">
        <authorList>
            <person name="Zeman M."/>
            <person name="Kubasova T."/>
            <person name="Jahodarova E."/>
            <person name="Nykrynova M."/>
            <person name="Rychlik I."/>
        </authorList>
    </citation>
    <scope>NUCLEOTIDE SEQUENCE</scope>
    <source>
        <strain evidence="3">ET15</strain>
        <strain evidence="2">ET37</strain>
    </source>
</reference>
<dbReference type="AlphaFoldDB" id="A0AAW7JUE9"/>
<sequence>MTAEEYYRLGNECRQRGDWKHAIENYNEAIELDPQSPAVEAKQMVENILDFYCKDIYNP</sequence>